<dbReference type="OMA" id="GWENDIN"/>
<evidence type="ECO:0000313" key="3">
    <source>
        <dbReference type="Proteomes" id="UP001181258"/>
    </source>
</evidence>
<dbReference type="AlphaFoldDB" id="A0AAE4RW36"/>
<comment type="caution">
    <text evidence="2">The sequence shown here is derived from an EMBL/GenBank/DDBJ whole genome shotgun (WGS) entry which is preliminary data.</text>
</comment>
<sequence>MATQTQGKERRCKMRISPTLYILYLFVFLLVACNRRELTYSPEATITISADWSQSGLNEKEQDYGATAIFYPTDGSTPFVALMGDRTYKTLCLKEGCYNVVLFNRSFDDFGNLCFRGEENYQTLEAYVKKMEIRNESSSERIIMESPDELAADYIEGFEVTSDMPENYSSAITQQSNRNSTRNENSCHLRFTPKKLTQKITVKIRIKGMNNIRKATCTLDGIAESIFLVSKQNSEKTVTQVLRLSNPIYDSGSVTEGTLSTTISVFGFDVEIPHNLHLKAKLVDGKTIFEESFNDLAIRRLDEEDGTMSVFIDMACEKTVPNVKTEGSSGFDADVDKWNDEVNSDIDI</sequence>
<keyword evidence="1" id="KW-0812">Transmembrane</keyword>
<protein>
    <submittedName>
        <fullName evidence="2">DUF5119 domain-containing protein</fullName>
    </submittedName>
</protein>
<organism evidence="2 3">
    <name type="scientific">Phocaeicola vulgatus</name>
    <name type="common">Bacteroides vulgatus</name>
    <dbReference type="NCBI Taxonomy" id="821"/>
    <lineage>
        <taxon>Bacteria</taxon>
        <taxon>Pseudomonadati</taxon>
        <taxon>Bacteroidota</taxon>
        <taxon>Bacteroidia</taxon>
        <taxon>Bacteroidales</taxon>
        <taxon>Bacteroidaceae</taxon>
        <taxon>Phocaeicola</taxon>
    </lineage>
</organism>
<evidence type="ECO:0000256" key="1">
    <source>
        <dbReference type="SAM" id="Phobius"/>
    </source>
</evidence>
<proteinExistence type="predicted"/>
<keyword evidence="1" id="KW-1133">Transmembrane helix</keyword>
<reference evidence="2" key="1">
    <citation type="submission" date="2023-10" db="EMBL/GenBank/DDBJ databases">
        <title>Genome of potential pathogenic bacteria in Crohn's disease.</title>
        <authorList>
            <person name="Rodriguez-Palacios A."/>
        </authorList>
    </citation>
    <scope>NUCLEOTIDE SEQUENCE</scope>
    <source>
        <strain evidence="2">CavFT-hAR107</strain>
    </source>
</reference>
<dbReference type="InterPro" id="IPR033410">
    <property type="entry name" value="DUF5119"/>
</dbReference>
<accession>A0AAE4RW36</accession>
<gene>
    <name evidence="2" type="ORF">RVY68_24130</name>
</gene>
<dbReference type="Proteomes" id="UP001181258">
    <property type="component" value="Unassembled WGS sequence"/>
</dbReference>
<keyword evidence="1" id="KW-0472">Membrane</keyword>
<dbReference type="EMBL" id="JAWDHD010000014">
    <property type="protein sequence ID" value="MDU0251656.1"/>
    <property type="molecule type" value="Genomic_DNA"/>
</dbReference>
<feature type="transmembrane region" description="Helical" evidence="1">
    <location>
        <begin position="12"/>
        <end position="32"/>
    </location>
</feature>
<name>A0AAE4RW36_PHOVU</name>
<evidence type="ECO:0000313" key="2">
    <source>
        <dbReference type="EMBL" id="MDU0251656.1"/>
    </source>
</evidence>
<dbReference type="Pfam" id="PF17145">
    <property type="entry name" value="DUF5119"/>
    <property type="match status" value="1"/>
</dbReference>